<feature type="transmembrane region" description="Helical" evidence="1">
    <location>
        <begin position="82"/>
        <end position="103"/>
    </location>
</feature>
<accession>A0ABW3EY06</accession>
<evidence type="ECO:0000256" key="1">
    <source>
        <dbReference type="SAM" id="Phobius"/>
    </source>
</evidence>
<keyword evidence="3" id="KW-1185">Reference proteome</keyword>
<name>A0ABW3EY06_9ACTN</name>
<keyword evidence="1" id="KW-1133">Transmembrane helix</keyword>
<protein>
    <submittedName>
        <fullName evidence="2">SdpI family protein</fullName>
    </submittedName>
</protein>
<gene>
    <name evidence="2" type="ORF">ACFQ11_24710</name>
</gene>
<dbReference type="RefSeq" id="WP_378302613.1">
    <property type="nucleotide sequence ID" value="NZ_JBHTJA010000060.1"/>
</dbReference>
<feature type="transmembrane region" description="Helical" evidence="1">
    <location>
        <begin position="58"/>
        <end position="76"/>
    </location>
</feature>
<evidence type="ECO:0000313" key="3">
    <source>
        <dbReference type="Proteomes" id="UP001596972"/>
    </source>
</evidence>
<evidence type="ECO:0000313" key="2">
    <source>
        <dbReference type="EMBL" id="MFD0903616.1"/>
    </source>
</evidence>
<comment type="caution">
    <text evidence="2">The sequence shown here is derived from an EMBL/GenBank/DDBJ whole genome shotgun (WGS) entry which is preliminary data.</text>
</comment>
<reference evidence="3" key="1">
    <citation type="journal article" date="2019" name="Int. J. Syst. Evol. Microbiol.">
        <title>The Global Catalogue of Microorganisms (GCM) 10K type strain sequencing project: providing services to taxonomists for standard genome sequencing and annotation.</title>
        <authorList>
            <consortium name="The Broad Institute Genomics Platform"/>
            <consortium name="The Broad Institute Genome Sequencing Center for Infectious Disease"/>
            <person name="Wu L."/>
            <person name="Ma J."/>
        </authorList>
    </citation>
    <scope>NUCLEOTIDE SEQUENCE [LARGE SCALE GENOMIC DNA]</scope>
    <source>
        <strain evidence="3">JCM 31202</strain>
    </source>
</reference>
<proteinExistence type="predicted"/>
<organism evidence="2 3">
    <name type="scientific">Actinomadura sediminis</name>
    <dbReference type="NCBI Taxonomy" id="1038904"/>
    <lineage>
        <taxon>Bacteria</taxon>
        <taxon>Bacillati</taxon>
        <taxon>Actinomycetota</taxon>
        <taxon>Actinomycetes</taxon>
        <taxon>Streptosporangiales</taxon>
        <taxon>Thermomonosporaceae</taxon>
        <taxon>Actinomadura</taxon>
    </lineage>
</organism>
<keyword evidence="1" id="KW-0472">Membrane</keyword>
<dbReference type="InterPro" id="IPR025962">
    <property type="entry name" value="SdpI/YhfL"/>
</dbReference>
<dbReference type="EMBL" id="JBHTJA010000060">
    <property type="protein sequence ID" value="MFD0903616.1"/>
    <property type="molecule type" value="Genomic_DNA"/>
</dbReference>
<sequence length="113" mass="11445">MPIFAGVMIAAAGVLVAVVGRLTATGRIGRNAFAGIRTRRSMADDESWAIVHRAAQPWMIAGGAVMVLTGGVAAAVPGEAAAAIVVGAGVGVAVVLTLLGTFTGHRELRNRVR</sequence>
<dbReference type="Proteomes" id="UP001596972">
    <property type="component" value="Unassembled WGS sequence"/>
</dbReference>
<dbReference type="Pfam" id="PF13630">
    <property type="entry name" value="SdpI"/>
    <property type="match status" value="1"/>
</dbReference>
<feature type="transmembrane region" description="Helical" evidence="1">
    <location>
        <begin position="6"/>
        <end position="24"/>
    </location>
</feature>
<keyword evidence="1" id="KW-0812">Transmembrane</keyword>